<evidence type="ECO:0000256" key="6">
    <source>
        <dbReference type="ARBA" id="ARBA00022840"/>
    </source>
</evidence>
<dbReference type="FunFam" id="2.60.200.20:FF:000064">
    <property type="entry name" value="Putative ABC transporter ATP-binding protein"/>
    <property type="match status" value="1"/>
</dbReference>
<feature type="domain" description="FHA" evidence="11">
    <location>
        <begin position="201"/>
        <end position="251"/>
    </location>
</feature>
<keyword evidence="2" id="KW-0813">Transport</keyword>
<evidence type="ECO:0000259" key="11">
    <source>
        <dbReference type="PROSITE" id="PS50006"/>
    </source>
</evidence>
<dbReference type="CDD" id="cd03213">
    <property type="entry name" value="ABCG_EPDR"/>
    <property type="match status" value="1"/>
</dbReference>
<dbReference type="GO" id="GO:0005524">
    <property type="term" value="F:ATP binding"/>
    <property type="evidence" value="ECO:0007669"/>
    <property type="project" value="UniProtKB-KW"/>
</dbReference>
<feature type="transmembrane region" description="Helical" evidence="10">
    <location>
        <begin position="688"/>
        <end position="709"/>
    </location>
</feature>
<dbReference type="PROSITE" id="PS50893">
    <property type="entry name" value="ABC_TRANSPORTER_2"/>
    <property type="match status" value="1"/>
</dbReference>
<evidence type="ECO:0000256" key="7">
    <source>
        <dbReference type="ARBA" id="ARBA00022989"/>
    </source>
</evidence>
<dbReference type="InterPro" id="IPR027417">
    <property type="entry name" value="P-loop_NTPase"/>
</dbReference>
<evidence type="ECO:0000313" key="13">
    <source>
        <dbReference type="EMBL" id="QHA03870.1"/>
    </source>
</evidence>
<feature type="transmembrane region" description="Helical" evidence="10">
    <location>
        <begin position="729"/>
        <end position="749"/>
    </location>
</feature>
<feature type="region of interest" description="Disordered" evidence="9">
    <location>
        <begin position="134"/>
        <end position="190"/>
    </location>
</feature>
<dbReference type="InterPro" id="IPR013525">
    <property type="entry name" value="ABC2_TM"/>
</dbReference>
<keyword evidence="14" id="KW-1185">Reference proteome</keyword>
<feature type="domain" description="FHA" evidence="11">
    <location>
        <begin position="21"/>
        <end position="70"/>
    </location>
</feature>
<comment type="subcellular location">
    <subcellularLocation>
        <location evidence="1">Membrane</location>
        <topology evidence="1">Multi-pass membrane protein</topology>
    </subcellularLocation>
</comment>
<sequence length="860" mass="92556">MPELVLESNGRTWTLDPSRPYTLGRDPQGDIVFDDARVSWRHATVSFNGRSWVVEDHGSTNGTFVQGRRIQHMEIGPGSALHLGNATDGPLLNLSGATAAQQQPAPYAAQGAGAPGWAQQAAVPQQAAAAQQAPAAQQAAVPQQAGQAGWQQPPQASAFPQQAGPAEQYAQKAPGGGAGAPPVHGDRSPTTFHQFAVGRVMRIGRALENELVVSDLQVSRHHAEFHSTPDGRFEIRDLGSHNGTYVNGQPIAKGGSVLLGPADIVGVGHSTFRIVGDRLEEFVDTGEVSFSARHLTVTVDGGKQILKDVSFGVPEKSLVAVIGPSGSGKSTLLKALTGYRPANQGEVLYDNRNLYKQFAELRQRIGLVPQDDILHKELTVKKALKYAAKLRFPADTTAQERDARIDEVLRELKLDIHKDKKVTSLSGGQRKRVSVALELLTKPSLIFLDEPTSGLDPGMDRDVMQLLRGLADDGRTVLVVTHSVAELALCDKLLVMAPGGSVAYFGPPEEALNFFGYDSWADVFSAFENYRDYDWAGRWKGSQHYQMYAADVDSVAPQAVHAHPMQTIKPPKPQAWGSQLLTLIRRYVSVIASDRGFLLLSVVLPAVLGAVSLPIQHNRGLRVNAAINPQTGLHVPNGTATTVLLILAVGACFAGAANSVRELIKERVIYERERATGLSRSAYLMSKVVVLGTVTVLQGLLVGVIGFSSRDLPDQGLLLGSSTLLELCLPIMALGFTSMMVGLVISSLVKTAEKTMPLLVMFAIIQVVFTGCLFTLHGTLGVNEVSYLMPSRWGVAAAGTTLDFNNIAPNTDNPGSTDPLWNHTAGAWGMDMIILILLGVVCGFFVARFLRRHEPEVMRK</sequence>
<evidence type="ECO:0000256" key="4">
    <source>
        <dbReference type="ARBA" id="ARBA00022692"/>
    </source>
</evidence>
<dbReference type="EMBL" id="CP047020">
    <property type="protein sequence ID" value="QHA03870.1"/>
    <property type="molecule type" value="Genomic_DNA"/>
</dbReference>
<dbReference type="InterPro" id="IPR050352">
    <property type="entry name" value="ABCG_transporters"/>
</dbReference>
<dbReference type="SUPFAM" id="SSF49879">
    <property type="entry name" value="SMAD/FHA domain"/>
    <property type="match status" value="2"/>
</dbReference>
<dbReference type="FunFam" id="3.40.50.300:FF:000474">
    <property type="entry name" value="Putative ABC transporter ATP-binding subunit"/>
    <property type="match status" value="1"/>
</dbReference>
<dbReference type="SUPFAM" id="SSF52540">
    <property type="entry name" value="P-loop containing nucleoside triphosphate hydrolases"/>
    <property type="match status" value="1"/>
</dbReference>
<evidence type="ECO:0000256" key="10">
    <source>
        <dbReference type="SAM" id="Phobius"/>
    </source>
</evidence>
<feature type="transmembrane region" description="Helical" evidence="10">
    <location>
        <begin position="827"/>
        <end position="850"/>
    </location>
</feature>
<evidence type="ECO:0000256" key="1">
    <source>
        <dbReference type="ARBA" id="ARBA00004141"/>
    </source>
</evidence>
<keyword evidence="7 10" id="KW-1133">Transmembrane helix</keyword>
<dbReference type="KEGG" id="sbro:GQF42_11820"/>
<dbReference type="Gene3D" id="3.40.50.300">
    <property type="entry name" value="P-loop containing nucleotide triphosphate hydrolases"/>
    <property type="match status" value="1"/>
</dbReference>
<evidence type="ECO:0000256" key="8">
    <source>
        <dbReference type="ARBA" id="ARBA00023136"/>
    </source>
</evidence>
<dbReference type="CDD" id="cd00060">
    <property type="entry name" value="FHA"/>
    <property type="match status" value="1"/>
</dbReference>
<dbReference type="Pfam" id="PF00005">
    <property type="entry name" value="ABC_tran"/>
    <property type="match status" value="1"/>
</dbReference>
<dbReference type="InterPro" id="IPR003439">
    <property type="entry name" value="ABC_transporter-like_ATP-bd"/>
</dbReference>
<dbReference type="PANTHER" id="PTHR48041:SF139">
    <property type="entry name" value="PROTEIN SCARLET"/>
    <property type="match status" value="1"/>
</dbReference>
<dbReference type="InterPro" id="IPR003593">
    <property type="entry name" value="AAA+_ATPase"/>
</dbReference>
<dbReference type="GO" id="GO:0016020">
    <property type="term" value="C:membrane"/>
    <property type="evidence" value="ECO:0007669"/>
    <property type="project" value="UniProtKB-SubCell"/>
</dbReference>
<evidence type="ECO:0000313" key="14">
    <source>
        <dbReference type="Proteomes" id="UP000436138"/>
    </source>
</evidence>
<accession>A0A6I6N1K0</accession>
<keyword evidence="3" id="KW-0597">Phosphoprotein</keyword>
<feature type="compositionally biased region" description="Low complexity" evidence="9">
    <location>
        <begin position="134"/>
        <end position="166"/>
    </location>
</feature>
<dbReference type="RefSeq" id="WP_158919587.1">
    <property type="nucleotide sequence ID" value="NZ_CP047020.1"/>
</dbReference>
<protein>
    <submittedName>
        <fullName evidence="13">FHA domain-containing protein</fullName>
    </submittedName>
</protein>
<dbReference type="GO" id="GO:0016887">
    <property type="term" value="F:ATP hydrolysis activity"/>
    <property type="evidence" value="ECO:0007669"/>
    <property type="project" value="InterPro"/>
</dbReference>
<name>A0A6I6N1K0_9ACTN</name>
<evidence type="ECO:0000256" key="5">
    <source>
        <dbReference type="ARBA" id="ARBA00022741"/>
    </source>
</evidence>
<dbReference type="InterPro" id="IPR008984">
    <property type="entry name" value="SMAD_FHA_dom_sf"/>
</dbReference>
<reference evidence="13 14" key="1">
    <citation type="submission" date="2019-12" db="EMBL/GenBank/DDBJ databases">
        <title>Streptomyces sp. strain T44 isolated from rhizosphere soil of Broussonetia papyrifera.</title>
        <authorList>
            <person name="Mo P."/>
        </authorList>
    </citation>
    <scope>NUCLEOTIDE SEQUENCE [LARGE SCALE GENOMIC DNA]</scope>
    <source>
        <strain evidence="13 14">T44</strain>
    </source>
</reference>
<gene>
    <name evidence="13" type="ORF">GQF42_11820</name>
</gene>
<evidence type="ECO:0000256" key="9">
    <source>
        <dbReference type="SAM" id="MobiDB-lite"/>
    </source>
</evidence>
<keyword evidence="6" id="KW-0067">ATP-binding</keyword>
<keyword evidence="4 10" id="KW-0812">Transmembrane</keyword>
<evidence type="ECO:0000259" key="12">
    <source>
        <dbReference type="PROSITE" id="PS50893"/>
    </source>
</evidence>
<proteinExistence type="predicted"/>
<dbReference type="PROSITE" id="PS50006">
    <property type="entry name" value="FHA_DOMAIN"/>
    <property type="match status" value="2"/>
</dbReference>
<dbReference type="SMART" id="SM00240">
    <property type="entry name" value="FHA"/>
    <property type="match status" value="2"/>
</dbReference>
<dbReference type="Pfam" id="PF00498">
    <property type="entry name" value="FHA"/>
    <property type="match status" value="2"/>
</dbReference>
<keyword evidence="5" id="KW-0547">Nucleotide-binding</keyword>
<organism evidence="13 14">
    <name type="scientific">Streptomyces broussonetiae</name>
    <dbReference type="NCBI Taxonomy" id="2686304"/>
    <lineage>
        <taxon>Bacteria</taxon>
        <taxon>Bacillati</taxon>
        <taxon>Actinomycetota</taxon>
        <taxon>Actinomycetes</taxon>
        <taxon>Kitasatosporales</taxon>
        <taxon>Streptomycetaceae</taxon>
        <taxon>Streptomyces</taxon>
    </lineage>
</organism>
<dbReference type="Pfam" id="PF01061">
    <property type="entry name" value="ABC2_membrane"/>
    <property type="match status" value="1"/>
</dbReference>
<feature type="transmembrane region" description="Helical" evidence="10">
    <location>
        <begin position="635"/>
        <end position="657"/>
    </location>
</feature>
<dbReference type="Proteomes" id="UP000436138">
    <property type="component" value="Chromosome"/>
</dbReference>
<dbReference type="GO" id="GO:0140359">
    <property type="term" value="F:ABC-type transporter activity"/>
    <property type="evidence" value="ECO:0007669"/>
    <property type="project" value="InterPro"/>
</dbReference>
<dbReference type="InterPro" id="IPR017871">
    <property type="entry name" value="ABC_transporter-like_CS"/>
</dbReference>
<dbReference type="Gene3D" id="2.60.200.20">
    <property type="match status" value="2"/>
</dbReference>
<feature type="transmembrane region" description="Helical" evidence="10">
    <location>
        <begin position="758"/>
        <end position="780"/>
    </location>
</feature>
<evidence type="ECO:0000256" key="2">
    <source>
        <dbReference type="ARBA" id="ARBA00022448"/>
    </source>
</evidence>
<dbReference type="InterPro" id="IPR000253">
    <property type="entry name" value="FHA_dom"/>
</dbReference>
<dbReference type="PROSITE" id="PS00211">
    <property type="entry name" value="ABC_TRANSPORTER_1"/>
    <property type="match status" value="1"/>
</dbReference>
<dbReference type="AlphaFoldDB" id="A0A6I6N1K0"/>
<evidence type="ECO:0000256" key="3">
    <source>
        <dbReference type="ARBA" id="ARBA00022553"/>
    </source>
</evidence>
<keyword evidence="8 10" id="KW-0472">Membrane</keyword>
<dbReference type="PANTHER" id="PTHR48041">
    <property type="entry name" value="ABC TRANSPORTER G FAMILY MEMBER 28"/>
    <property type="match status" value="1"/>
</dbReference>
<dbReference type="SMART" id="SM00382">
    <property type="entry name" value="AAA"/>
    <property type="match status" value="1"/>
</dbReference>
<feature type="domain" description="ABC transporter" evidence="12">
    <location>
        <begin position="283"/>
        <end position="524"/>
    </location>
</feature>